<name>A0A9W4MLF8_9ACTN</name>
<sequence>MRDAGHLRAAAARAEDPAHGPGHHPLRRPAGLQPLLRHGGPARGGAGGDRRDHVPGPRDVRPGVRGPLRGRREGRAGRPAEGRGGAAAPQVVLTGAGRPVREIASHRGQVAA</sequence>
<dbReference type="Proteomes" id="UP001153328">
    <property type="component" value="Unassembled WGS sequence"/>
</dbReference>
<evidence type="ECO:0000256" key="1">
    <source>
        <dbReference type="SAM" id="MobiDB-lite"/>
    </source>
</evidence>
<gene>
    <name evidence="2" type="ORF">SBRY_90225</name>
</gene>
<accession>A0A9W4MLF8</accession>
<feature type="compositionally biased region" description="Basic and acidic residues" evidence="1">
    <location>
        <begin position="70"/>
        <end position="81"/>
    </location>
</feature>
<reference evidence="2" key="1">
    <citation type="submission" date="2021-06" db="EMBL/GenBank/DDBJ databases">
        <authorList>
            <person name="Arsene-Ploetze F."/>
        </authorList>
    </citation>
    <scope>NUCLEOTIDE SEQUENCE</scope>
    <source>
        <strain evidence="2">SBRY1</strain>
    </source>
</reference>
<feature type="region of interest" description="Disordered" evidence="1">
    <location>
        <begin position="1"/>
        <end position="112"/>
    </location>
</feature>
<feature type="compositionally biased region" description="Basic and acidic residues" evidence="1">
    <location>
        <begin position="48"/>
        <end position="62"/>
    </location>
</feature>
<organism evidence="2 3">
    <name type="scientific">Actinacidiphila bryophytorum</name>
    <dbReference type="NCBI Taxonomy" id="1436133"/>
    <lineage>
        <taxon>Bacteria</taxon>
        <taxon>Bacillati</taxon>
        <taxon>Actinomycetota</taxon>
        <taxon>Actinomycetes</taxon>
        <taxon>Kitasatosporales</taxon>
        <taxon>Streptomycetaceae</taxon>
        <taxon>Actinacidiphila</taxon>
    </lineage>
</organism>
<evidence type="ECO:0000313" key="3">
    <source>
        <dbReference type="Proteomes" id="UP001153328"/>
    </source>
</evidence>
<dbReference type="AlphaFoldDB" id="A0A9W4MLF8"/>
<keyword evidence="3" id="KW-1185">Reference proteome</keyword>
<dbReference type="EMBL" id="CAJVAX010000023">
    <property type="protein sequence ID" value="CAG7658324.1"/>
    <property type="molecule type" value="Genomic_DNA"/>
</dbReference>
<evidence type="ECO:0000313" key="2">
    <source>
        <dbReference type="EMBL" id="CAG7658324.1"/>
    </source>
</evidence>
<proteinExistence type="predicted"/>
<comment type="caution">
    <text evidence="2">The sequence shown here is derived from an EMBL/GenBank/DDBJ whole genome shotgun (WGS) entry which is preliminary data.</text>
</comment>
<protein>
    <submittedName>
        <fullName evidence="2">Uncharacterized protein</fullName>
    </submittedName>
</protein>